<keyword evidence="7" id="KW-1185">Reference proteome</keyword>
<dbReference type="SUPFAM" id="SSF88713">
    <property type="entry name" value="Glycoside hydrolase/deacetylase"/>
    <property type="match status" value="1"/>
</dbReference>
<keyword evidence="2" id="KW-0479">Metal-binding</keyword>
<comment type="similarity">
    <text evidence="1">Belongs to the glycosyl hydrolase 38 family.</text>
</comment>
<evidence type="ECO:0000313" key="7">
    <source>
        <dbReference type="Proteomes" id="UP000424468"/>
    </source>
</evidence>
<evidence type="ECO:0000259" key="5">
    <source>
        <dbReference type="SMART" id="SM00872"/>
    </source>
</evidence>
<dbReference type="Gene3D" id="1.20.1270.50">
    <property type="entry name" value="Glycoside hydrolase family 38, central domain"/>
    <property type="match status" value="1"/>
</dbReference>
<dbReference type="Gene3D" id="2.70.98.30">
    <property type="entry name" value="Golgi alpha-mannosidase II, domain 4"/>
    <property type="match status" value="1"/>
</dbReference>
<dbReference type="SUPFAM" id="SSF74650">
    <property type="entry name" value="Galactose mutarotase-like"/>
    <property type="match status" value="1"/>
</dbReference>
<name>A0A6I6CD93_9MOLU</name>
<evidence type="ECO:0000256" key="2">
    <source>
        <dbReference type="ARBA" id="ARBA00022723"/>
    </source>
</evidence>
<dbReference type="GO" id="GO:0046872">
    <property type="term" value="F:metal ion binding"/>
    <property type="evidence" value="ECO:0007669"/>
    <property type="project" value="UniProtKB-KW"/>
</dbReference>
<dbReference type="Pfam" id="PF17677">
    <property type="entry name" value="Glyco_hydro38C2"/>
    <property type="match status" value="1"/>
</dbReference>
<dbReference type="PANTHER" id="PTHR46017">
    <property type="entry name" value="ALPHA-MANNOSIDASE 2C1"/>
    <property type="match status" value="1"/>
</dbReference>
<dbReference type="InterPro" id="IPR041147">
    <property type="entry name" value="GH38_C"/>
</dbReference>
<dbReference type="InterPro" id="IPR011330">
    <property type="entry name" value="Glyco_hydro/deAcase_b/a-brl"/>
</dbReference>
<dbReference type="GO" id="GO:0006013">
    <property type="term" value="P:mannose metabolic process"/>
    <property type="evidence" value="ECO:0007669"/>
    <property type="project" value="InterPro"/>
</dbReference>
<dbReference type="PANTHER" id="PTHR46017:SF2">
    <property type="entry name" value="MANNOSYLGLYCERATE HYDROLASE"/>
    <property type="match status" value="1"/>
</dbReference>
<dbReference type="GO" id="GO:0004559">
    <property type="term" value="F:alpha-mannosidase activity"/>
    <property type="evidence" value="ECO:0007669"/>
    <property type="project" value="InterPro"/>
</dbReference>
<evidence type="ECO:0000256" key="1">
    <source>
        <dbReference type="ARBA" id="ARBA00009792"/>
    </source>
</evidence>
<organism evidence="6 7">
    <name type="scientific">Spiroplasma tabanidicola</name>
    <dbReference type="NCBI Taxonomy" id="324079"/>
    <lineage>
        <taxon>Bacteria</taxon>
        <taxon>Bacillati</taxon>
        <taxon>Mycoplasmatota</taxon>
        <taxon>Mollicutes</taxon>
        <taxon>Entomoplasmatales</taxon>
        <taxon>Spiroplasmataceae</taxon>
        <taxon>Spiroplasma</taxon>
    </lineage>
</organism>
<dbReference type="Pfam" id="PF09261">
    <property type="entry name" value="Alpha-mann_mid"/>
    <property type="match status" value="1"/>
</dbReference>
<dbReference type="InterPro" id="IPR037094">
    <property type="entry name" value="Glyco_hydro_38_cen_sf"/>
</dbReference>
<feature type="domain" description="Glycoside hydrolase family 38 central" evidence="5">
    <location>
        <begin position="294"/>
        <end position="372"/>
    </location>
</feature>
<dbReference type="InterPro" id="IPR011013">
    <property type="entry name" value="Gal_mutarotase_sf_dom"/>
</dbReference>
<dbReference type="InterPro" id="IPR000602">
    <property type="entry name" value="Glyco_hydro_38_N"/>
</dbReference>
<evidence type="ECO:0000256" key="3">
    <source>
        <dbReference type="ARBA" id="ARBA00022801"/>
    </source>
</evidence>
<dbReference type="EMBL" id="CP046276">
    <property type="protein sequence ID" value="QGS52278.1"/>
    <property type="molecule type" value="Genomic_DNA"/>
</dbReference>
<dbReference type="SMART" id="SM00872">
    <property type="entry name" value="Alpha-mann_mid"/>
    <property type="match status" value="1"/>
</dbReference>
<reference evidence="6 7" key="1">
    <citation type="submission" date="2019-11" db="EMBL/GenBank/DDBJ databases">
        <title>Complete genome sequence of Spiroplasma tabanidicola TAUS-1 (DSM 22603).</title>
        <authorList>
            <person name="Huang C.-T."/>
            <person name="Lin Y.-C."/>
            <person name="Kuo C.-H."/>
        </authorList>
    </citation>
    <scope>NUCLEOTIDE SEQUENCE [LARGE SCALE GENOMIC DNA]</scope>
    <source>
        <strain evidence="6 7">TAUS-1</strain>
    </source>
</reference>
<dbReference type="Pfam" id="PF01074">
    <property type="entry name" value="Glyco_hydro_38N"/>
    <property type="match status" value="1"/>
</dbReference>
<dbReference type="Gene3D" id="2.60.40.2220">
    <property type="match status" value="1"/>
</dbReference>
<dbReference type="GO" id="GO:0009313">
    <property type="term" value="P:oligosaccharide catabolic process"/>
    <property type="evidence" value="ECO:0007669"/>
    <property type="project" value="TreeGrafter"/>
</dbReference>
<protein>
    <submittedName>
        <fullName evidence="6">Alpha-mannosidase</fullName>
    </submittedName>
</protein>
<dbReference type="GO" id="GO:0030246">
    <property type="term" value="F:carbohydrate binding"/>
    <property type="evidence" value="ECO:0007669"/>
    <property type="project" value="InterPro"/>
</dbReference>
<accession>A0A6I6CD93</accession>
<dbReference type="SUPFAM" id="SSF88688">
    <property type="entry name" value="Families 57/38 glycoside transferase middle domain"/>
    <property type="match status" value="1"/>
</dbReference>
<dbReference type="Proteomes" id="UP000424468">
    <property type="component" value="Chromosome"/>
</dbReference>
<sequence length="879" mass="103343">MKQKNNWYIHLVPHTHWDKEWYFTKQDSDILLFDNINKLLEMLDNNEINNFTYDGQVSVIDDYLKYDKTNIDKIKKYIKEKKVIIGPWYTQPDLFNITSESIIRNLLYGINFCKKFEANHLNIAYVPDSFGHNNQMPQIYNLFGLNNFLYWRGISKGILDKQGVLSFWKGINGDKILSYNMQYGYWPFGANFPYNSINESNIDESAKRFLNNTKEMLESIKEKSKKCTNHILVPLGGDQAPIIRHLKGFTEKLNEFSEDNWILSDYEKFFDDLKNNISKVDAFDEELRYPFLSRIHRTIGSQRQDIKSKMKSLETELYYNLEPLMTFYYLSTGIYNKQFLDDIIKNLLVSQAHDSIGGCNSDRTNSDVKNRIDRCFDLVESLKTKVLKNIASKINIKEEEFIIFNPELTEEITNKQIKIFSKYKDIDILDEENKVINFSILKSEYHNSGMIVKPSANGEKVEKANGFYEHNIFLQNVKLKEFSYKKFSLIEKTKKNKESLLNENFDIKIEHEKIIIKSKSNKKIIEVFLEAERDLGDSYDFSPEADKTILINNFLRSRFSKKNIDNLQIYKVDLYYLVPNSETSEAETEQKVSIILKVFESNKLHLSLNMVNKAKDIRWRLSLRSKDKSSYTINDQCYSVINREHNKYFDNWKKDGWKEAPVNIEPFESFCGSENGVFVYTKDLNEYELKNDTDLVLTLFRSVSSLGRNNLLWRPGRSSGTSEFNIETIDSRLINYFLNVNLLINFNLNDNHSIKSKTYIKDCLYYQKQNFNNLYKKFDRFLTNEVIFNTKKIKTIKVNNSSFVIKTIKKEENGDNIIVRGFNPTDKEIDLMIACENKNIIFDLVNLKEEVILKKLSSIKIKKNQIVSIKINGDVIYDK</sequence>
<dbReference type="Gene3D" id="3.20.110.10">
    <property type="entry name" value="Glycoside hydrolase 38, N terminal domain"/>
    <property type="match status" value="1"/>
</dbReference>
<dbReference type="RefSeq" id="WP_156007075.1">
    <property type="nucleotide sequence ID" value="NZ_CP046276.1"/>
</dbReference>
<dbReference type="KEGG" id="stab:STABA_v1c09250"/>
<evidence type="ECO:0000256" key="4">
    <source>
        <dbReference type="ARBA" id="ARBA00023295"/>
    </source>
</evidence>
<keyword evidence="4" id="KW-0326">Glycosidase</keyword>
<proteinExistence type="inferred from homology"/>
<dbReference type="OrthoDB" id="9772207at2"/>
<dbReference type="InterPro" id="IPR027291">
    <property type="entry name" value="Glyco_hydro_38_N_sf"/>
</dbReference>
<keyword evidence="3" id="KW-0378">Hydrolase</keyword>
<dbReference type="AlphaFoldDB" id="A0A6I6CD93"/>
<gene>
    <name evidence="6" type="ORF">STABA_v1c09250</name>
</gene>
<dbReference type="InterPro" id="IPR015341">
    <property type="entry name" value="Glyco_hydro_38_cen"/>
</dbReference>
<dbReference type="InterPro" id="IPR028995">
    <property type="entry name" value="Glyco_hydro_57/38_cen_sf"/>
</dbReference>
<evidence type="ECO:0000313" key="6">
    <source>
        <dbReference type="EMBL" id="QGS52278.1"/>
    </source>
</evidence>